<evidence type="ECO:0000313" key="1">
    <source>
        <dbReference type="EMBL" id="SFV71777.1"/>
    </source>
</evidence>
<proteinExistence type="predicted"/>
<reference evidence="1" key="1">
    <citation type="submission" date="2016-10" db="EMBL/GenBank/DDBJ databases">
        <authorList>
            <person name="de Groot N.N."/>
        </authorList>
    </citation>
    <scope>NUCLEOTIDE SEQUENCE</scope>
</reference>
<dbReference type="EMBL" id="FPHM01000312">
    <property type="protein sequence ID" value="SFV71777.1"/>
    <property type="molecule type" value="Genomic_DNA"/>
</dbReference>
<dbReference type="AlphaFoldDB" id="A0A1W1D1H5"/>
<name>A0A1W1D1H5_9ZZZZ</name>
<sequence>MILKKIKHFTLISLLSSTMIFNACSTEERALVAGLAVGAVVASSVSSPVSLSSSVYSYPYYYDRPYYNGYYHYNGRKYRHGHYYRNGNRYYNGREYRAEVGRYGHYRTKVDYQNRREFKSHSRRERERNRDY</sequence>
<protein>
    <submittedName>
        <fullName evidence="1">Uncharacterized protein</fullName>
    </submittedName>
</protein>
<organism evidence="1">
    <name type="scientific">hydrothermal vent metagenome</name>
    <dbReference type="NCBI Taxonomy" id="652676"/>
    <lineage>
        <taxon>unclassified sequences</taxon>
        <taxon>metagenomes</taxon>
        <taxon>ecological metagenomes</taxon>
    </lineage>
</organism>
<accession>A0A1W1D1H5</accession>
<gene>
    <name evidence="1" type="ORF">MNB_SV-13-799</name>
</gene>